<dbReference type="InterPro" id="IPR029058">
    <property type="entry name" value="AB_hydrolase_fold"/>
</dbReference>
<dbReference type="Pfam" id="PF00550">
    <property type="entry name" value="PP-binding"/>
    <property type="match status" value="1"/>
</dbReference>
<dbReference type="PROSITE" id="PS00012">
    <property type="entry name" value="PHOSPHOPANTETHEINE"/>
    <property type="match status" value="1"/>
</dbReference>
<dbReference type="InterPro" id="IPR009081">
    <property type="entry name" value="PP-bd_ACP"/>
</dbReference>
<dbReference type="InterPro" id="IPR020806">
    <property type="entry name" value="PKS_PP-bd"/>
</dbReference>
<sequence>MFAEILGLPQVTIDDDFFELGGHSLLATRLISRIRTALGVELSIRTLFEAPTVAGLAERLGVDKPDDAFEVLLPLRSSGTATPLFCVHPLGSLSWCYAGLTSHIGPEHPVYGLQAKGLLRPGGLPRSPEAMAAEYLAHLRTVQPMGPYQLLGWSFGGNIAYEMAVQLEEQGEEVSLLAVLDAPIDVAEPLSESFVERQVLETLLDSLGHNPEESEIESLDRTNVIAYLRGVYPDWGEKEEVRVNSFVDSALHSGRLLRQFTPRAYAGNMLFFNAEPAEPGMPVSAAPWRKHVSGEITEISVGCAHADMMRANPLAYIGKVVANAMAGKPPLGGNA</sequence>
<evidence type="ECO:0000313" key="4">
    <source>
        <dbReference type="EMBL" id="UQA97708.1"/>
    </source>
</evidence>
<dbReference type="InterPro" id="IPR001031">
    <property type="entry name" value="Thioesterase"/>
</dbReference>
<dbReference type="PROSITE" id="PS50075">
    <property type="entry name" value="CARRIER"/>
    <property type="match status" value="1"/>
</dbReference>
<dbReference type="Proteomes" id="UP000830115">
    <property type="component" value="Chromosome"/>
</dbReference>
<evidence type="ECO:0000313" key="5">
    <source>
        <dbReference type="Proteomes" id="UP000830115"/>
    </source>
</evidence>
<reference evidence="4" key="1">
    <citation type="submission" date="2021-10" db="EMBL/GenBank/DDBJ databases">
        <title>Streptomyces nigrumlapis sp.nov.,an antimicrobial producing actinobacterium isolated from Black Gobi rocks.</title>
        <authorList>
            <person name="Wen Y."/>
            <person name="Zhang W."/>
            <person name="Liu X.G."/>
        </authorList>
    </citation>
    <scope>NUCLEOTIDE SEQUENCE</scope>
    <source>
        <strain evidence="4">ST13-2-2</strain>
    </source>
</reference>
<proteinExistence type="predicted"/>
<dbReference type="Gene3D" id="3.40.50.1820">
    <property type="entry name" value="alpha/beta hydrolase"/>
    <property type="match status" value="1"/>
</dbReference>
<dbReference type="PANTHER" id="PTHR44845:SF6">
    <property type="entry name" value="BETA-ALANINE-ACTIVATING ENZYME"/>
    <property type="match status" value="1"/>
</dbReference>
<dbReference type="SMART" id="SM00823">
    <property type="entry name" value="PKS_PP"/>
    <property type="match status" value="1"/>
</dbReference>
<organism evidence="4 5">
    <name type="scientific">Streptomyces halobius</name>
    <dbReference type="NCBI Taxonomy" id="2879846"/>
    <lineage>
        <taxon>Bacteria</taxon>
        <taxon>Bacillati</taxon>
        <taxon>Actinomycetota</taxon>
        <taxon>Actinomycetes</taxon>
        <taxon>Kitasatosporales</taxon>
        <taxon>Streptomycetaceae</taxon>
        <taxon>Streptomyces</taxon>
    </lineage>
</organism>
<dbReference type="SUPFAM" id="SSF53474">
    <property type="entry name" value="alpha/beta-Hydrolases"/>
    <property type="match status" value="1"/>
</dbReference>
<dbReference type="Pfam" id="PF00975">
    <property type="entry name" value="Thioesterase"/>
    <property type="match status" value="1"/>
</dbReference>
<evidence type="ECO:0000256" key="2">
    <source>
        <dbReference type="ARBA" id="ARBA00022553"/>
    </source>
</evidence>
<feature type="domain" description="Carrier" evidence="3">
    <location>
        <begin position="1"/>
        <end position="64"/>
    </location>
</feature>
<protein>
    <submittedName>
        <fullName evidence="4">Phosphopantetheine-binding protein</fullName>
    </submittedName>
</protein>
<dbReference type="InterPro" id="IPR006162">
    <property type="entry name" value="Ppantetheine_attach_site"/>
</dbReference>
<gene>
    <name evidence="4" type="ORF">K9S39_12155</name>
</gene>
<accession>A0ABY4MKY2</accession>
<dbReference type="PANTHER" id="PTHR44845">
    <property type="entry name" value="CARRIER DOMAIN-CONTAINING PROTEIN"/>
    <property type="match status" value="1"/>
</dbReference>
<keyword evidence="1" id="KW-0596">Phosphopantetheine</keyword>
<evidence type="ECO:0000256" key="1">
    <source>
        <dbReference type="ARBA" id="ARBA00022450"/>
    </source>
</evidence>
<keyword evidence="5" id="KW-1185">Reference proteome</keyword>
<keyword evidence="2" id="KW-0597">Phosphoprotein</keyword>
<dbReference type="SUPFAM" id="SSF47336">
    <property type="entry name" value="ACP-like"/>
    <property type="match status" value="1"/>
</dbReference>
<evidence type="ECO:0000259" key="3">
    <source>
        <dbReference type="PROSITE" id="PS50075"/>
    </source>
</evidence>
<dbReference type="InterPro" id="IPR036736">
    <property type="entry name" value="ACP-like_sf"/>
</dbReference>
<name>A0ABY4MKY2_9ACTN</name>
<dbReference type="EMBL" id="CP086322">
    <property type="protein sequence ID" value="UQA97708.1"/>
    <property type="molecule type" value="Genomic_DNA"/>
</dbReference>